<evidence type="ECO:0000256" key="3">
    <source>
        <dbReference type="ARBA" id="ARBA00022695"/>
    </source>
</evidence>
<dbReference type="SUPFAM" id="SSF53098">
    <property type="entry name" value="Ribonuclease H-like"/>
    <property type="match status" value="1"/>
</dbReference>
<dbReference type="InterPro" id="IPR005162">
    <property type="entry name" value="Retrotrans_gag_dom"/>
</dbReference>
<feature type="compositionally biased region" description="Polar residues" evidence="9">
    <location>
        <begin position="1248"/>
        <end position="1262"/>
    </location>
</feature>
<accession>A0AAD4W937</accession>
<dbReference type="GO" id="GO:0003964">
    <property type="term" value="F:RNA-directed DNA polymerase activity"/>
    <property type="evidence" value="ECO:0007669"/>
    <property type="project" value="UniProtKB-KW"/>
</dbReference>
<proteinExistence type="predicted"/>
<feature type="compositionally biased region" description="Acidic residues" evidence="9">
    <location>
        <begin position="1211"/>
        <end position="1220"/>
    </location>
</feature>
<protein>
    <recommendedName>
        <fullName evidence="1">RNA-directed DNA polymerase</fullName>
        <ecNumber evidence="1">2.7.7.49</ecNumber>
    </recommendedName>
</protein>
<dbReference type="Pfam" id="PF17917">
    <property type="entry name" value="RT_RNaseH"/>
    <property type="match status" value="1"/>
</dbReference>
<feature type="compositionally biased region" description="Polar residues" evidence="9">
    <location>
        <begin position="518"/>
        <end position="534"/>
    </location>
</feature>
<dbReference type="InterPro" id="IPR041373">
    <property type="entry name" value="RT_RNaseH"/>
</dbReference>
<feature type="compositionally biased region" description="Polar residues" evidence="9">
    <location>
        <begin position="1070"/>
        <end position="1082"/>
    </location>
</feature>
<keyword evidence="12" id="KW-1185">Reference proteome</keyword>
<feature type="compositionally biased region" description="Low complexity" evidence="9">
    <location>
        <begin position="1085"/>
        <end position="1125"/>
    </location>
</feature>
<dbReference type="Gene3D" id="1.10.340.70">
    <property type="match status" value="1"/>
</dbReference>
<sequence length="2553" mass="289777">MSESDQEQSSSEPLSPRAAAVRAGLRRNYSSSSAESKSYESEGSSNMAEIPNNNNDEGGAALIVQPRKPLREFSIPKVTDQPSCIVYPQLTVDRFELKSGMIHLLPTYYGNTTEDPYMHIKQFFEICATLKIQGLDDEQIKMRLFPFSLKDKAKSWLYSLPNASIHTWEELSNKFLQKFFPAQKTNKIRKEILGFTQREGEAFHECWERYKEMISSCPHHNIESWMQMQSFYEGLLDSERMMVDATSGEGLMNKTADEAFTLFESLSANSQQWSHNKGRGAPMKAVVSEVSTNNEIAAKLDVMCSLLQQAVTGPLGNKVEVQDQSFAEHMLEQANALQARNPQNDPYSNTYNPGWRNHPNFRWNNNPNVQQSQGPPPGFQTQQRQFQQAPQQVQEQRDDQMGELQDMFKKFMGQQMQTNQNLQNAVNKLEVQVGQIASSMSNRASGTFPSQTEVNPRHPEHAKAVHILRSGKQVDNKVGDANEEQEDGENVEIIQPPHGQPTASNKQSINAPGKSTGPKVSSNDNQVPISTNSFRPIAPFPSRLSKSKKDQGLDEIMETFKKVQINIPLLNAITQIPKYAKFLKDLCTNKRRFKEHEQVALSEEVSAVLQRKLPPKLKDPGSFSIPCIVGDFKFQKALLDLGASINLMPYHVYEKLNLGELQATSVSIQLADRTIRYPKGILEDVLVKVEELILPADFLVLEMEEAPIHDNQLPLILGRPFMATAGAIIDVKKGTLTMNVFDETIAFKVFEASKFPSDEHEVFHLDAIDTMVKEALPMSYLEPIEACITQSIRKEEVDSLEAVISPLLLELACSMDSYIEIGKRFELKSGMIHLLPTYYGNTTEDPYMHIKQFFEICATIKIQNLDDEQIKMRLFPFSLKDKAKSWLYSLPNASIHTWEELSNKFLQKFFPAQKTNKIRKEILGFTQREGEAFHECWERYKEMISSCPHHNIESWMQMQSFYEGLLDSERMMVDATSGEGLMNKTADEAFTLFESLSANSQQWSHNKGRGAPMKAVVSEVSTNNEIAAKLDVMCSLLQQAVTGPLGNKMEVHDQSFAEHMLEQANALQARNPQNDPYSNTYNPGWRNHPNFRWNNNPNVQQSQGPPPGFQTQQRQFQQAPQQVQEQRGDQMGELQDMFKKFMGKQMQTNQNLQNAVNKLEVQVGQIASSMNTRASGTFPSQTEVNPRHQEHAKAVHILRSGKQVDNKVGDANEEQEDGENVEIIQPPHGQPTASNKQSINVPGKSTGPKVSSNAKQVPISTNAFRPIAPFPSRLSKSKKDQGLDEIMETFKKVQINIPLLNAITQIPKYAKFLKDLCTNKRRFKEHEQVALSEEVSAVLQRKLPPKLKDPGSFSIPCIVGDFKFQKALLDLGASINLMPYHVYEKLNLGELQATSVSIQLADRTIRYPKGILEDVLVKVEELILPADFLVLEMEEAPIHDNQLPLILGRPFMATAGAIIDVKKGTLTMNVFDETIAFKVFEASKFPSDEHEVFYLDAIDTMVKEALPMSYLEPIEACITQGIRKEEVDSLQAVISPLLLELACSMDSYIEIGKRYANQFESLPPPTNKVLPSIVQAPELELKQLPKHLKYAYLGENETLPVIIASHLGPNDENKLLRVLKEHKTAIGWSIADIKGISPTLCMHKILLEDNAMPKRDAQRRLNPNMKEVVRKEVIKLLNVGIIYPISDSKWVSPVQVVPNKSGITVVKNEANELVPTRMTTGWRVCIDYRKLNTATSKDHFPLPFIDQMLERLAGHSHYCFLDGYSGYNQIAIAPEDQEKTTFTCPFGTFAYRRMPFGLCNAPATFQRCMMSIFSDMVERFIEVFMDDFSVFGDSFDQCLHNLSKVLARCEHTNLVLNWEKCHFMVNQGIVLGHVISSKGIEVDKAKIDLIASMPSPTSVKEVRSFLGHAGFYRRFIQDFSKIARPMCNLLAKDMDFVFDQDCENAFNTLKKMLTTAPIIIPPDWSLPFELMCDASDYAVGAVLGQRVDKKPHAIYYASRTLNDAQLNYSTTEKELLAVIFALEKFRSYLITNKVIIYTDHAALKYLLAKKDAKPRLIRWILLLQEFDLEIKDKKGSENVVADHLSRLVHVSNEEEDSLPLRESFPDEQLFSIYALNSLNPLPWFADIVNYLCTNELPTGLSTFQRDKLRKQARYYFWDDPYLFKHCPDQVIRRCVPEGDFKSILEFCHSHACGGHFGAKKTASKVLQSGFFWPTLFKDAYVFCASCDRCQRMGNLHARNQMPLTNILIIDIFDVWGIDFMGPFPTSYGFEYILVAVDYVSKWVEAIATRTNDAKVVIGFLKGNIFTRFGTPRAIISDGGSHFINQAFAALLKKYGITHKVATPYHPQTSGQVEISNREIKHILEKTVNTTRKDWSMRLDDALWAYRTAYKTPIGMSPYRLVFGKPCHLPVELKHRAYWAIKAFNFDMKAAGEKRRLQLNELEELRHEAYENAKLYKEKTKQYHDKKILRKTFEKGQKVLLFNSRLKLFPGKLRSRWIGPFVITNVFNHGAVEIQNIKDGSTFKVNGHRLKPYFDANFDANIESQALKEPPPLS</sequence>
<dbReference type="CDD" id="cd00303">
    <property type="entry name" value="retropepsin_like"/>
    <property type="match status" value="2"/>
</dbReference>
<feature type="region of interest" description="Disordered" evidence="9">
    <location>
        <begin position="339"/>
        <end position="399"/>
    </location>
</feature>
<evidence type="ECO:0000256" key="1">
    <source>
        <dbReference type="ARBA" id="ARBA00012493"/>
    </source>
</evidence>
<comment type="caution">
    <text evidence="11">The sequence shown here is derived from an EMBL/GenBank/DDBJ whole genome shotgun (WGS) entry which is preliminary data.</text>
</comment>
<dbReference type="InterPro" id="IPR043502">
    <property type="entry name" value="DNA/RNA_pol_sf"/>
</dbReference>
<dbReference type="InterPro" id="IPR043128">
    <property type="entry name" value="Rev_trsase/Diguanyl_cyclase"/>
</dbReference>
<dbReference type="PANTHER" id="PTHR37984:SF5">
    <property type="entry name" value="PROTEIN NYNRIN-LIKE"/>
    <property type="match status" value="1"/>
</dbReference>
<dbReference type="CDD" id="cd09274">
    <property type="entry name" value="RNase_HI_RT_Ty3"/>
    <property type="match status" value="1"/>
</dbReference>
<gene>
    <name evidence="11" type="ORF">L3X38_017939</name>
</gene>
<dbReference type="InterPro" id="IPR041588">
    <property type="entry name" value="Integrase_H2C2"/>
</dbReference>
<dbReference type="InterPro" id="IPR050951">
    <property type="entry name" value="Retrovirus_Pol_polyprotein"/>
</dbReference>
<dbReference type="PANTHER" id="PTHR37984">
    <property type="entry name" value="PROTEIN CBG26694"/>
    <property type="match status" value="1"/>
</dbReference>
<dbReference type="Pfam" id="PF03732">
    <property type="entry name" value="Retrotrans_gag"/>
    <property type="match status" value="2"/>
</dbReference>
<evidence type="ECO:0000256" key="8">
    <source>
        <dbReference type="SAM" id="Coils"/>
    </source>
</evidence>
<reference evidence="11 12" key="1">
    <citation type="journal article" date="2022" name="G3 (Bethesda)">
        <title>Whole-genome sequence and methylome profiling of the almond [Prunus dulcis (Mill.) D.A. Webb] cultivar 'Nonpareil'.</title>
        <authorList>
            <person name="D'Amico-Willman K.M."/>
            <person name="Ouma W.Z."/>
            <person name="Meulia T."/>
            <person name="Sideli G.M."/>
            <person name="Gradziel T.M."/>
            <person name="Fresnedo-Ramirez J."/>
        </authorList>
    </citation>
    <scope>NUCLEOTIDE SEQUENCE [LARGE SCALE GENOMIC DNA]</scope>
    <source>
        <strain evidence="11">Clone GOH B32 T37-40</strain>
    </source>
</reference>
<feature type="coiled-coil region" evidence="8">
    <location>
        <begin position="2427"/>
        <end position="2458"/>
    </location>
</feature>
<dbReference type="SUPFAM" id="SSF56672">
    <property type="entry name" value="DNA/RNA polymerases"/>
    <property type="match status" value="1"/>
</dbReference>
<feature type="compositionally biased region" description="Acidic residues" evidence="9">
    <location>
        <begin position="481"/>
        <end position="490"/>
    </location>
</feature>
<dbReference type="InterPro" id="IPR021109">
    <property type="entry name" value="Peptidase_aspartic_dom_sf"/>
</dbReference>
<feature type="region of interest" description="Disordered" evidence="9">
    <location>
        <begin position="1070"/>
        <end position="1128"/>
    </location>
</feature>
<feature type="compositionally biased region" description="Polar residues" evidence="9">
    <location>
        <begin position="339"/>
        <end position="352"/>
    </location>
</feature>
<dbReference type="Gene3D" id="3.10.10.10">
    <property type="entry name" value="HIV Type 1 Reverse Transcriptase, subunit A, domain 1"/>
    <property type="match status" value="1"/>
</dbReference>
<feature type="compositionally biased region" description="Low complexity" evidence="9">
    <location>
        <begin position="355"/>
        <end position="394"/>
    </location>
</feature>
<dbReference type="InterPro" id="IPR036397">
    <property type="entry name" value="RNaseH_sf"/>
</dbReference>
<dbReference type="EMBL" id="JAJFAZ020000003">
    <property type="protein sequence ID" value="KAI5338668.1"/>
    <property type="molecule type" value="Genomic_DNA"/>
</dbReference>
<feature type="compositionally biased region" description="Low complexity" evidence="9">
    <location>
        <begin position="30"/>
        <end position="45"/>
    </location>
</feature>
<dbReference type="GO" id="GO:0016787">
    <property type="term" value="F:hydrolase activity"/>
    <property type="evidence" value="ECO:0007669"/>
    <property type="project" value="UniProtKB-KW"/>
</dbReference>
<evidence type="ECO:0000256" key="7">
    <source>
        <dbReference type="ARBA" id="ARBA00022918"/>
    </source>
</evidence>
<dbReference type="InterPro" id="IPR001584">
    <property type="entry name" value="Integrase_cat-core"/>
</dbReference>
<dbReference type="CDD" id="cd01647">
    <property type="entry name" value="RT_LTR"/>
    <property type="match status" value="1"/>
</dbReference>
<evidence type="ECO:0000256" key="4">
    <source>
        <dbReference type="ARBA" id="ARBA00022722"/>
    </source>
</evidence>
<dbReference type="Pfam" id="PF00078">
    <property type="entry name" value="RVT_1"/>
    <property type="match status" value="1"/>
</dbReference>
<dbReference type="Pfam" id="PF17921">
    <property type="entry name" value="Integrase_H2C2"/>
    <property type="match status" value="1"/>
</dbReference>
<dbReference type="SUPFAM" id="SSF81995">
    <property type="entry name" value="beta-sandwich domain of Sec23/24"/>
    <property type="match status" value="1"/>
</dbReference>
<name>A0AAD4W937_PRUDU</name>
<dbReference type="Proteomes" id="UP001054821">
    <property type="component" value="Chromosome 3"/>
</dbReference>
<feature type="region of interest" description="Disordered" evidence="9">
    <location>
        <begin position="1"/>
        <end position="60"/>
    </location>
</feature>
<organism evidence="11 12">
    <name type="scientific">Prunus dulcis</name>
    <name type="common">Almond</name>
    <name type="synonym">Amygdalus dulcis</name>
    <dbReference type="NCBI Taxonomy" id="3755"/>
    <lineage>
        <taxon>Eukaryota</taxon>
        <taxon>Viridiplantae</taxon>
        <taxon>Streptophyta</taxon>
        <taxon>Embryophyta</taxon>
        <taxon>Tracheophyta</taxon>
        <taxon>Spermatophyta</taxon>
        <taxon>Magnoliopsida</taxon>
        <taxon>eudicotyledons</taxon>
        <taxon>Gunneridae</taxon>
        <taxon>Pentapetalae</taxon>
        <taxon>rosids</taxon>
        <taxon>fabids</taxon>
        <taxon>Rosales</taxon>
        <taxon>Rosaceae</taxon>
        <taxon>Amygdaloideae</taxon>
        <taxon>Amygdaleae</taxon>
        <taxon>Prunus</taxon>
    </lineage>
</organism>
<evidence type="ECO:0000256" key="6">
    <source>
        <dbReference type="ARBA" id="ARBA00022801"/>
    </source>
</evidence>
<keyword evidence="4" id="KW-0540">Nuclease</keyword>
<evidence type="ECO:0000256" key="5">
    <source>
        <dbReference type="ARBA" id="ARBA00022759"/>
    </source>
</evidence>
<evidence type="ECO:0000256" key="2">
    <source>
        <dbReference type="ARBA" id="ARBA00022679"/>
    </source>
</evidence>
<dbReference type="Gene3D" id="3.30.70.270">
    <property type="match status" value="2"/>
</dbReference>
<feature type="region of interest" description="Disordered" evidence="9">
    <location>
        <begin position="470"/>
        <end position="547"/>
    </location>
</feature>
<dbReference type="PROSITE" id="PS50994">
    <property type="entry name" value="INTEGRASE"/>
    <property type="match status" value="1"/>
</dbReference>
<dbReference type="GO" id="GO:0004519">
    <property type="term" value="F:endonuclease activity"/>
    <property type="evidence" value="ECO:0007669"/>
    <property type="project" value="UniProtKB-KW"/>
</dbReference>
<feature type="compositionally biased region" description="Polar residues" evidence="9">
    <location>
        <begin position="1231"/>
        <end position="1240"/>
    </location>
</feature>
<dbReference type="EC" id="2.7.7.49" evidence="1"/>
<keyword evidence="3" id="KW-0548">Nucleotidyltransferase</keyword>
<dbReference type="GO" id="GO:0003676">
    <property type="term" value="F:nucleic acid binding"/>
    <property type="evidence" value="ECO:0007669"/>
    <property type="project" value="InterPro"/>
</dbReference>
<dbReference type="Pfam" id="PF00665">
    <property type="entry name" value="rve"/>
    <property type="match status" value="1"/>
</dbReference>
<keyword evidence="7" id="KW-0695">RNA-directed DNA polymerase</keyword>
<evidence type="ECO:0000313" key="11">
    <source>
        <dbReference type="EMBL" id="KAI5338668.1"/>
    </source>
</evidence>
<feature type="compositionally biased region" description="Polar residues" evidence="9">
    <location>
        <begin position="501"/>
        <end position="510"/>
    </location>
</feature>
<evidence type="ECO:0000256" key="9">
    <source>
        <dbReference type="SAM" id="MobiDB-lite"/>
    </source>
</evidence>
<keyword evidence="6" id="KW-0378">Hydrolase</keyword>
<dbReference type="Gene3D" id="3.30.420.10">
    <property type="entry name" value="Ribonuclease H-like superfamily/Ribonuclease H"/>
    <property type="match status" value="1"/>
</dbReference>
<dbReference type="InterPro" id="IPR000477">
    <property type="entry name" value="RT_dom"/>
</dbReference>
<evidence type="ECO:0000259" key="10">
    <source>
        <dbReference type="PROSITE" id="PS50994"/>
    </source>
</evidence>
<feature type="domain" description="Integrase catalytic" evidence="10">
    <location>
        <begin position="2238"/>
        <end position="2405"/>
    </location>
</feature>
<dbReference type="InterPro" id="IPR012337">
    <property type="entry name" value="RNaseH-like_sf"/>
</dbReference>
<dbReference type="FunFam" id="3.30.70.270:FF:000020">
    <property type="entry name" value="Transposon Tf2-6 polyprotein-like Protein"/>
    <property type="match status" value="1"/>
</dbReference>
<dbReference type="Gene3D" id="2.40.70.10">
    <property type="entry name" value="Acid Proteases"/>
    <property type="match status" value="2"/>
</dbReference>
<keyword evidence="2" id="KW-0808">Transferase</keyword>
<keyword evidence="8" id="KW-0175">Coiled coil</keyword>
<dbReference type="FunFam" id="3.10.20.370:FF:000001">
    <property type="entry name" value="Retrovirus-related Pol polyprotein from transposon 17.6-like protein"/>
    <property type="match status" value="1"/>
</dbReference>
<keyword evidence="5" id="KW-0255">Endonuclease</keyword>
<dbReference type="GO" id="GO:0015074">
    <property type="term" value="P:DNA integration"/>
    <property type="evidence" value="ECO:0007669"/>
    <property type="project" value="InterPro"/>
</dbReference>
<evidence type="ECO:0000313" key="12">
    <source>
        <dbReference type="Proteomes" id="UP001054821"/>
    </source>
</evidence>
<feature type="region of interest" description="Disordered" evidence="9">
    <location>
        <begin position="1203"/>
        <end position="1262"/>
    </location>
</feature>